<proteinExistence type="inferred from homology"/>
<dbReference type="Pfam" id="PF01112">
    <property type="entry name" value="Asparaginase_2"/>
    <property type="match status" value="2"/>
</dbReference>
<reference evidence="2" key="3">
    <citation type="submission" date="2019-06" db="EMBL/GenBank/DDBJ databases">
        <authorList>
            <person name="Poynton C."/>
            <person name="Hasenbein S."/>
            <person name="Benoit J.B."/>
            <person name="Sepulveda M.S."/>
            <person name="Poelchau M.F."/>
            <person name="Murali S.C."/>
            <person name="Chen S."/>
            <person name="Glastad K.M."/>
            <person name="Werren J.H."/>
            <person name="Vineis J.H."/>
            <person name="Bowen J.L."/>
            <person name="Friedrich M."/>
            <person name="Jones J."/>
            <person name="Robertson H.M."/>
            <person name="Feyereisen R."/>
            <person name="Mechler-Hickson A."/>
            <person name="Mathers N."/>
            <person name="Lee C.E."/>
            <person name="Colbourne J.K."/>
            <person name="Biales A."/>
            <person name="Johnston J.S."/>
            <person name="Wellborn G.A."/>
            <person name="Rosendale A.J."/>
            <person name="Cridge A.G."/>
            <person name="Munoz-Torres M.C."/>
            <person name="Bain P.A."/>
            <person name="Manny A.R."/>
            <person name="Major K.M."/>
            <person name="Lambert F.N."/>
            <person name="Vulpe C.D."/>
            <person name="Tuck P."/>
            <person name="Blalock B.J."/>
            <person name="Lin Y.-Y."/>
            <person name="Smith M.E."/>
            <person name="Ochoa-Acuna H."/>
            <person name="Chen M.-J.M."/>
            <person name="Childers C.P."/>
            <person name="Qu J."/>
            <person name="Dugan S."/>
            <person name="Lee S.L."/>
            <person name="Chao H."/>
            <person name="Dinh H."/>
            <person name="Han Y."/>
            <person name="Doddapaneni H."/>
            <person name="Worley K.C."/>
            <person name="Muzny D.M."/>
            <person name="Gibbs R.A."/>
            <person name="Richards S."/>
        </authorList>
    </citation>
    <scope>NUCLEOTIDE SEQUENCE</scope>
    <source>
        <strain evidence="2">HAZT.00-mixed</strain>
        <tissue evidence="2">Whole organism</tissue>
    </source>
</reference>
<accession>A0A6A0H6U9</accession>
<evidence type="ECO:0000313" key="2">
    <source>
        <dbReference type="EMBL" id="KAA0201463.1"/>
    </source>
</evidence>
<dbReference type="PANTHER" id="PTHR10188:SF43">
    <property type="entry name" value="ASPARAGINASE (EUROFUNG)"/>
    <property type="match status" value="1"/>
</dbReference>
<reference evidence="2" key="1">
    <citation type="submission" date="2014-08" db="EMBL/GenBank/DDBJ databases">
        <authorList>
            <person name="Murali S."/>
            <person name="Richards S."/>
            <person name="Bandaranaike D."/>
            <person name="Bellair M."/>
            <person name="Blankenburg K."/>
            <person name="Chao H."/>
            <person name="Dinh H."/>
            <person name="Doddapaneni H."/>
            <person name="Dugan-Rocha S."/>
            <person name="Elkadiri S."/>
            <person name="Gnanaolivu R."/>
            <person name="Hughes D."/>
            <person name="Lee S."/>
            <person name="Li M."/>
            <person name="Ming W."/>
            <person name="Munidasa M."/>
            <person name="Muniz J."/>
            <person name="Nguyen L."/>
            <person name="Osuji N."/>
            <person name="Pu L.-L."/>
            <person name="Puazo M."/>
            <person name="Skinner E."/>
            <person name="Qu C."/>
            <person name="Quiroz J."/>
            <person name="Raj R."/>
            <person name="Weissenberger G."/>
            <person name="Xin Y."/>
            <person name="Zou X."/>
            <person name="Han Y."/>
            <person name="Worley K."/>
            <person name="Muzny D."/>
            <person name="Gibbs R."/>
        </authorList>
    </citation>
    <scope>NUCLEOTIDE SEQUENCE</scope>
    <source>
        <strain evidence="2">HAZT.00-mixed</strain>
        <tissue evidence="2">Whole organism</tissue>
    </source>
</reference>
<evidence type="ECO:0008006" key="3">
    <source>
        <dbReference type="Google" id="ProtNLM"/>
    </source>
</evidence>
<comment type="similarity">
    <text evidence="1">Belongs to the Ntn-hydrolase family.</text>
</comment>
<dbReference type="InterPro" id="IPR000246">
    <property type="entry name" value="Peptidase_T2"/>
</dbReference>
<dbReference type="EMBL" id="JQDR03005420">
    <property type="protein sequence ID" value="KAA0201463.1"/>
    <property type="molecule type" value="Genomic_DNA"/>
</dbReference>
<organism evidence="2">
    <name type="scientific">Hyalella azteca</name>
    <name type="common">Amphipod</name>
    <dbReference type="NCBI Taxonomy" id="294128"/>
    <lineage>
        <taxon>Eukaryota</taxon>
        <taxon>Metazoa</taxon>
        <taxon>Ecdysozoa</taxon>
        <taxon>Arthropoda</taxon>
        <taxon>Crustacea</taxon>
        <taxon>Multicrustacea</taxon>
        <taxon>Malacostraca</taxon>
        <taxon>Eumalacostraca</taxon>
        <taxon>Peracarida</taxon>
        <taxon>Amphipoda</taxon>
        <taxon>Senticaudata</taxon>
        <taxon>Talitrida</taxon>
        <taxon>Talitroidea</taxon>
        <taxon>Hyalellidae</taxon>
        <taxon>Hyalella</taxon>
    </lineage>
</organism>
<dbReference type="Gene3D" id="3.60.20.30">
    <property type="entry name" value="(Glycosyl)asparaginase"/>
    <property type="match status" value="1"/>
</dbReference>
<dbReference type="GO" id="GO:0033345">
    <property type="term" value="P:L-asparagine catabolic process via L-aspartate"/>
    <property type="evidence" value="ECO:0007669"/>
    <property type="project" value="TreeGrafter"/>
</dbReference>
<dbReference type="GO" id="GO:0016787">
    <property type="term" value="F:hydrolase activity"/>
    <property type="evidence" value="ECO:0007669"/>
    <property type="project" value="InterPro"/>
</dbReference>
<dbReference type="SUPFAM" id="SSF56235">
    <property type="entry name" value="N-terminal nucleophile aminohydrolases (Ntn hydrolases)"/>
    <property type="match status" value="1"/>
</dbReference>
<dbReference type="PANTHER" id="PTHR10188">
    <property type="entry name" value="L-ASPARAGINASE"/>
    <property type="match status" value="1"/>
</dbReference>
<name>A0A6A0H6U9_HYAAZ</name>
<comment type="caution">
    <text evidence="2">The sequence shown here is derived from an EMBL/GenBank/DDBJ whole genome shotgun (WGS) entry which is preliminary data.</text>
</comment>
<protein>
    <recommendedName>
        <fullName evidence="3">Asparaginase</fullName>
    </recommendedName>
</protein>
<sequence>MAVEGRHVVAVHGGAWDIPEPLWEASLTGVKLAALRAFEVMDAGGSAVDAVEAAVVLMEEDPVFDAVYIPFYKPGRGSVLTSAGTVEGCALIMSGSDLSTGAVACVSNLLNPVSLARRVMTKTPHALLSGQLVYIQASAGADAFARSEGVQQLPVEELITEEARRQLALYQHPMPTQVGCGGYADDAAGAVSTTGHGESLMKACLAHRVTQSLRHGEA</sequence>
<dbReference type="OrthoDB" id="2262349at2759"/>
<dbReference type="GO" id="GO:0005737">
    <property type="term" value="C:cytoplasm"/>
    <property type="evidence" value="ECO:0007669"/>
    <property type="project" value="TreeGrafter"/>
</dbReference>
<evidence type="ECO:0000256" key="1">
    <source>
        <dbReference type="ARBA" id="ARBA00010872"/>
    </source>
</evidence>
<dbReference type="InterPro" id="IPR029055">
    <property type="entry name" value="Ntn_hydrolases_N"/>
</dbReference>
<reference evidence="2" key="2">
    <citation type="journal article" date="2018" name="Environ. Sci. Technol.">
        <title>The Toxicogenome of Hyalella azteca: A Model for Sediment Ecotoxicology and Evolutionary Toxicology.</title>
        <authorList>
            <person name="Poynton H.C."/>
            <person name="Hasenbein S."/>
            <person name="Benoit J.B."/>
            <person name="Sepulveda M.S."/>
            <person name="Poelchau M.F."/>
            <person name="Hughes D.S.T."/>
            <person name="Murali S.C."/>
            <person name="Chen S."/>
            <person name="Glastad K.M."/>
            <person name="Goodisman M.A.D."/>
            <person name="Werren J.H."/>
            <person name="Vineis J.H."/>
            <person name="Bowen J.L."/>
            <person name="Friedrich M."/>
            <person name="Jones J."/>
            <person name="Robertson H.M."/>
            <person name="Feyereisen R."/>
            <person name="Mechler-Hickson A."/>
            <person name="Mathers N."/>
            <person name="Lee C.E."/>
            <person name="Colbourne J.K."/>
            <person name="Biales A."/>
            <person name="Johnston J.S."/>
            <person name="Wellborn G.A."/>
            <person name="Rosendale A.J."/>
            <person name="Cridge A.G."/>
            <person name="Munoz-Torres M.C."/>
            <person name="Bain P.A."/>
            <person name="Manny A.R."/>
            <person name="Major K.M."/>
            <person name="Lambert F.N."/>
            <person name="Vulpe C.D."/>
            <person name="Tuck P."/>
            <person name="Blalock B.J."/>
            <person name="Lin Y.Y."/>
            <person name="Smith M.E."/>
            <person name="Ochoa-Acuna H."/>
            <person name="Chen M.M."/>
            <person name="Childers C.P."/>
            <person name="Qu J."/>
            <person name="Dugan S."/>
            <person name="Lee S.L."/>
            <person name="Chao H."/>
            <person name="Dinh H."/>
            <person name="Han Y."/>
            <person name="Doddapaneni H."/>
            <person name="Worley K.C."/>
            <person name="Muzny D.M."/>
            <person name="Gibbs R.A."/>
            <person name="Richards S."/>
        </authorList>
    </citation>
    <scope>NUCLEOTIDE SEQUENCE</scope>
    <source>
        <strain evidence="2">HAZT.00-mixed</strain>
        <tissue evidence="2">Whole organism</tissue>
    </source>
</reference>
<gene>
    <name evidence="2" type="ORF">HAZT_HAZT007458</name>
</gene>
<dbReference type="Proteomes" id="UP000711488">
    <property type="component" value="Unassembled WGS sequence"/>
</dbReference>
<dbReference type="AlphaFoldDB" id="A0A6A0H6U9"/>